<name>W8T4B4_PEPAC</name>
<gene>
    <name evidence="2" type="ORF">EAL2_c13040</name>
</gene>
<dbReference type="eggNOG" id="ENOG503354W">
    <property type="taxonomic scope" value="Bacteria"/>
</dbReference>
<evidence type="ECO:0000313" key="3">
    <source>
        <dbReference type="Proteomes" id="UP000019591"/>
    </source>
</evidence>
<dbReference type="Pfam" id="PF03551">
    <property type="entry name" value="PadR"/>
    <property type="match status" value="1"/>
</dbReference>
<dbReference type="PATRIC" id="fig|1286171.3.peg.1253"/>
<dbReference type="RefSeq" id="WP_025435587.1">
    <property type="nucleotide sequence ID" value="NZ_CP007452.1"/>
</dbReference>
<proteinExistence type="predicted"/>
<dbReference type="Proteomes" id="UP000019591">
    <property type="component" value="Chromosome"/>
</dbReference>
<dbReference type="EMBL" id="CP007452">
    <property type="protein sequence ID" value="AHM56599.1"/>
    <property type="molecule type" value="Genomic_DNA"/>
</dbReference>
<dbReference type="SUPFAM" id="SSF46785">
    <property type="entry name" value="Winged helix' DNA-binding domain"/>
    <property type="match status" value="1"/>
</dbReference>
<dbReference type="HOGENOM" id="CLU_159832_0_0_9"/>
<dbReference type="InterPro" id="IPR036388">
    <property type="entry name" value="WH-like_DNA-bd_sf"/>
</dbReference>
<evidence type="ECO:0000259" key="1">
    <source>
        <dbReference type="Pfam" id="PF03551"/>
    </source>
</evidence>
<keyword evidence="3" id="KW-1185">Reference proteome</keyword>
<dbReference type="OrthoDB" id="1914713at2"/>
<dbReference type="InterPro" id="IPR052509">
    <property type="entry name" value="Metal_resp_DNA-bind_regulator"/>
</dbReference>
<feature type="domain" description="Transcription regulator PadR N-terminal" evidence="1">
    <location>
        <begin position="27"/>
        <end position="101"/>
    </location>
</feature>
<dbReference type="PANTHER" id="PTHR33169">
    <property type="entry name" value="PADR-FAMILY TRANSCRIPTIONAL REGULATOR"/>
    <property type="match status" value="1"/>
</dbReference>
<organism evidence="2 3">
    <name type="scientific">Peptoclostridium acidaminophilum DSM 3953</name>
    <dbReference type="NCBI Taxonomy" id="1286171"/>
    <lineage>
        <taxon>Bacteria</taxon>
        <taxon>Bacillati</taxon>
        <taxon>Bacillota</taxon>
        <taxon>Clostridia</taxon>
        <taxon>Peptostreptococcales</taxon>
        <taxon>Peptoclostridiaceae</taxon>
        <taxon>Peptoclostridium</taxon>
    </lineage>
</organism>
<accession>W8T4B4</accession>
<dbReference type="KEGG" id="eac:EAL2_c13040"/>
<sequence length="128" mass="15202">MENRRNHLLAPRSVFNTTELYRMYVLKELSLGKSIYGKQIFDAFSEHFEGYPFPVSYSTIYTTLHKLEAEGFIKSWWKDDSSSKNRSTRLYRITDEGIRYFKLKDRDTLDSLKKTKALIDKFIELLSL</sequence>
<dbReference type="InterPro" id="IPR005149">
    <property type="entry name" value="Tscrpt_reg_PadR_N"/>
</dbReference>
<evidence type="ECO:0000313" key="2">
    <source>
        <dbReference type="EMBL" id="AHM56599.1"/>
    </source>
</evidence>
<dbReference type="InterPro" id="IPR036390">
    <property type="entry name" value="WH_DNA-bd_sf"/>
</dbReference>
<dbReference type="PANTHER" id="PTHR33169:SF14">
    <property type="entry name" value="TRANSCRIPTIONAL REGULATOR RV3488"/>
    <property type="match status" value="1"/>
</dbReference>
<reference evidence="2 3" key="1">
    <citation type="journal article" date="2014" name="Genome Announc.">
        <title>Complete Genome Sequence of Amino Acid-Utilizing Eubacterium acidaminophilum al-2 (DSM 3953).</title>
        <authorList>
            <person name="Poehlein A."/>
            <person name="Andreesen J.R."/>
            <person name="Daniel R."/>
        </authorList>
    </citation>
    <scope>NUCLEOTIDE SEQUENCE [LARGE SCALE GENOMIC DNA]</scope>
    <source>
        <strain evidence="2 3">DSM 3953</strain>
    </source>
</reference>
<dbReference type="AlphaFoldDB" id="W8T4B4"/>
<dbReference type="Gene3D" id="1.10.10.10">
    <property type="entry name" value="Winged helix-like DNA-binding domain superfamily/Winged helix DNA-binding domain"/>
    <property type="match status" value="1"/>
</dbReference>
<protein>
    <recommendedName>
        <fullName evidence="1">Transcription regulator PadR N-terminal domain-containing protein</fullName>
    </recommendedName>
</protein>